<dbReference type="Proteomes" id="UP001339883">
    <property type="component" value="Unassembled WGS sequence"/>
</dbReference>
<keyword evidence="3" id="KW-1185">Reference proteome</keyword>
<keyword evidence="1" id="KW-0812">Transmembrane</keyword>
<evidence type="ECO:0000313" key="2">
    <source>
        <dbReference type="EMBL" id="MEB5476364.1"/>
    </source>
</evidence>
<proteinExistence type="predicted"/>
<reference evidence="2 3" key="1">
    <citation type="submission" date="2019-08" db="EMBL/GenBank/DDBJ databases">
        <title>Five species of Acinetobacter isolated from floral nectar and animal pollinators.</title>
        <authorList>
            <person name="Hendry T.A."/>
        </authorList>
    </citation>
    <scope>NUCLEOTIDE SEQUENCE [LARGE SCALE GENOMIC DNA]</scope>
    <source>
        <strain evidence="2 3">MD18.27</strain>
    </source>
</reference>
<keyword evidence="1" id="KW-1133">Transmembrane helix</keyword>
<dbReference type="InterPro" id="IPR023829">
    <property type="entry name" value="PGA_PgaD"/>
</dbReference>
<protein>
    <submittedName>
        <fullName evidence="2">Poly-beta-1,6-N-acetyl-D-glucosamine biosynthesis protein PgaD</fullName>
    </submittedName>
</protein>
<gene>
    <name evidence="2" type="primary">pgaD</name>
    <name evidence="2" type="ORF">I2F25_04735</name>
</gene>
<dbReference type="Pfam" id="PF13994">
    <property type="entry name" value="PgaD"/>
    <property type="match status" value="1"/>
</dbReference>
<dbReference type="EMBL" id="VTDN01000003">
    <property type="protein sequence ID" value="MEB5476364.1"/>
    <property type="molecule type" value="Genomic_DNA"/>
</dbReference>
<comment type="caution">
    <text evidence="2">The sequence shown here is derived from an EMBL/GenBank/DDBJ whole genome shotgun (WGS) entry which is preliminary data.</text>
</comment>
<evidence type="ECO:0000313" key="3">
    <source>
        <dbReference type="Proteomes" id="UP001339883"/>
    </source>
</evidence>
<sequence>MNTRSLIIDLREQLPWHRRYMSTTTTALLWGCWFLLWRPILLVVMFLMYSTPYGINKLWNAFWLGLQADMFSLLLCAGGLCLWCKLIPARTVKQTSVKTTEDYARHFALSEREVVDSRQKKITTVYHNEQGQIIRVE</sequence>
<dbReference type="RefSeq" id="WP_195772460.1">
    <property type="nucleotide sequence ID" value="NZ_VTDN01000003.1"/>
</dbReference>
<accession>A0ABU6DR93</accession>
<name>A0ABU6DR93_9GAMM</name>
<feature type="transmembrane region" description="Helical" evidence="1">
    <location>
        <begin position="27"/>
        <end position="49"/>
    </location>
</feature>
<feature type="transmembrane region" description="Helical" evidence="1">
    <location>
        <begin position="61"/>
        <end position="84"/>
    </location>
</feature>
<evidence type="ECO:0000256" key="1">
    <source>
        <dbReference type="SAM" id="Phobius"/>
    </source>
</evidence>
<organism evidence="2 3">
    <name type="scientific">Acinetobacter pollinis</name>
    <dbReference type="NCBI Taxonomy" id="2605270"/>
    <lineage>
        <taxon>Bacteria</taxon>
        <taxon>Pseudomonadati</taxon>
        <taxon>Pseudomonadota</taxon>
        <taxon>Gammaproteobacteria</taxon>
        <taxon>Moraxellales</taxon>
        <taxon>Moraxellaceae</taxon>
        <taxon>Acinetobacter</taxon>
    </lineage>
</organism>
<keyword evidence="1" id="KW-0472">Membrane</keyword>
<dbReference type="NCBIfam" id="TIGR03940">
    <property type="entry name" value="PGA_PgaD"/>
    <property type="match status" value="1"/>
</dbReference>